<reference evidence="2" key="1">
    <citation type="journal article" date="2023" name="Mol. Phylogenet. Evol.">
        <title>Genome-scale phylogeny and comparative genomics of the fungal order Sordariales.</title>
        <authorList>
            <person name="Hensen N."/>
            <person name="Bonometti L."/>
            <person name="Westerberg I."/>
            <person name="Brannstrom I.O."/>
            <person name="Guillou S."/>
            <person name="Cros-Aarteil S."/>
            <person name="Calhoun S."/>
            <person name="Haridas S."/>
            <person name="Kuo A."/>
            <person name="Mondo S."/>
            <person name="Pangilinan J."/>
            <person name="Riley R."/>
            <person name="LaButti K."/>
            <person name="Andreopoulos B."/>
            <person name="Lipzen A."/>
            <person name="Chen C."/>
            <person name="Yan M."/>
            <person name="Daum C."/>
            <person name="Ng V."/>
            <person name="Clum A."/>
            <person name="Steindorff A."/>
            <person name="Ohm R.A."/>
            <person name="Martin F."/>
            <person name="Silar P."/>
            <person name="Natvig D.O."/>
            <person name="Lalanne C."/>
            <person name="Gautier V."/>
            <person name="Ament-Velasquez S.L."/>
            <person name="Kruys A."/>
            <person name="Hutchinson M.I."/>
            <person name="Powell A.J."/>
            <person name="Barry K."/>
            <person name="Miller A.N."/>
            <person name="Grigoriev I.V."/>
            <person name="Debuchy R."/>
            <person name="Gladieux P."/>
            <person name="Hiltunen Thoren M."/>
            <person name="Johannesson H."/>
        </authorList>
    </citation>
    <scope>NUCLEOTIDE SEQUENCE</scope>
    <source>
        <strain evidence="2">CBS 892.96</strain>
    </source>
</reference>
<name>A0AAN7A446_9PEZI</name>
<dbReference type="EMBL" id="MU866349">
    <property type="protein sequence ID" value="KAK4173363.1"/>
    <property type="molecule type" value="Genomic_DNA"/>
</dbReference>
<sequence length="207" mass="23752">MRRPTTIDFSSNPLMLFFRNGLQLTSTPQPAQSTSQQHEEAPKTIPPPGETLAPSPVNRYDPVEYYRGRTFWTQCAKPDLLQFFADFEEFREGCHDFAPGEVHEAILDTLKSAKQRPKDAQRFIPEDSRNIIDNRRALPDCQWAVVDVALYLGKCCFEERSVASAQITFQPADLKKIKFRKAVMLMAISGIRDMGPWLLEQKKMEQK</sequence>
<accession>A0AAN7A446</accession>
<evidence type="ECO:0000313" key="3">
    <source>
        <dbReference type="Proteomes" id="UP001302321"/>
    </source>
</evidence>
<evidence type="ECO:0000313" key="2">
    <source>
        <dbReference type="EMBL" id="KAK4173363.1"/>
    </source>
</evidence>
<protein>
    <submittedName>
        <fullName evidence="2">Uncharacterized protein</fullName>
    </submittedName>
</protein>
<organism evidence="2 3">
    <name type="scientific">Triangularia setosa</name>
    <dbReference type="NCBI Taxonomy" id="2587417"/>
    <lineage>
        <taxon>Eukaryota</taxon>
        <taxon>Fungi</taxon>
        <taxon>Dikarya</taxon>
        <taxon>Ascomycota</taxon>
        <taxon>Pezizomycotina</taxon>
        <taxon>Sordariomycetes</taxon>
        <taxon>Sordariomycetidae</taxon>
        <taxon>Sordariales</taxon>
        <taxon>Podosporaceae</taxon>
        <taxon>Triangularia</taxon>
    </lineage>
</organism>
<comment type="caution">
    <text evidence="2">The sequence shown here is derived from an EMBL/GenBank/DDBJ whole genome shotgun (WGS) entry which is preliminary data.</text>
</comment>
<reference evidence="2" key="2">
    <citation type="submission" date="2023-05" db="EMBL/GenBank/DDBJ databases">
        <authorList>
            <consortium name="Lawrence Berkeley National Laboratory"/>
            <person name="Steindorff A."/>
            <person name="Hensen N."/>
            <person name="Bonometti L."/>
            <person name="Westerberg I."/>
            <person name="Brannstrom I.O."/>
            <person name="Guillou S."/>
            <person name="Cros-Aarteil S."/>
            <person name="Calhoun S."/>
            <person name="Haridas S."/>
            <person name="Kuo A."/>
            <person name="Mondo S."/>
            <person name="Pangilinan J."/>
            <person name="Riley R."/>
            <person name="Labutti K."/>
            <person name="Andreopoulos B."/>
            <person name="Lipzen A."/>
            <person name="Chen C."/>
            <person name="Yanf M."/>
            <person name="Daum C."/>
            <person name="Ng V."/>
            <person name="Clum A."/>
            <person name="Ohm R."/>
            <person name="Martin F."/>
            <person name="Silar P."/>
            <person name="Natvig D."/>
            <person name="Lalanne C."/>
            <person name="Gautier V."/>
            <person name="Ament-Velasquez S.L."/>
            <person name="Kruys A."/>
            <person name="Hutchinson M.I."/>
            <person name="Powell A.J."/>
            <person name="Barry K."/>
            <person name="Miller A.N."/>
            <person name="Grigoriev I.V."/>
            <person name="Debuchy R."/>
            <person name="Gladieux P."/>
            <person name="Thoren M.H."/>
            <person name="Johannesson H."/>
        </authorList>
    </citation>
    <scope>NUCLEOTIDE SEQUENCE</scope>
    <source>
        <strain evidence="2">CBS 892.96</strain>
    </source>
</reference>
<dbReference type="AlphaFoldDB" id="A0AAN7A446"/>
<gene>
    <name evidence="2" type="ORF">QBC36DRAFT_58418</name>
</gene>
<evidence type="ECO:0000256" key="1">
    <source>
        <dbReference type="SAM" id="MobiDB-lite"/>
    </source>
</evidence>
<feature type="compositionally biased region" description="Low complexity" evidence="1">
    <location>
        <begin position="25"/>
        <end position="36"/>
    </location>
</feature>
<keyword evidence="3" id="KW-1185">Reference proteome</keyword>
<proteinExistence type="predicted"/>
<feature type="region of interest" description="Disordered" evidence="1">
    <location>
        <begin position="25"/>
        <end position="57"/>
    </location>
</feature>
<dbReference type="Proteomes" id="UP001302321">
    <property type="component" value="Unassembled WGS sequence"/>
</dbReference>